<dbReference type="AlphaFoldDB" id="A0A0P9FDR0"/>
<protein>
    <recommendedName>
        <fullName evidence="2">Solute-binding protein family 5 domain-containing protein</fullName>
    </recommendedName>
</protein>
<comment type="caution">
    <text evidence="3">The sequence shown here is derived from an EMBL/GenBank/DDBJ whole genome shotgun (WGS) entry which is preliminary data.</text>
</comment>
<dbReference type="InterPro" id="IPR039424">
    <property type="entry name" value="SBP_5"/>
</dbReference>
<dbReference type="PANTHER" id="PTHR30290">
    <property type="entry name" value="PERIPLASMIC BINDING COMPONENT OF ABC TRANSPORTER"/>
    <property type="match status" value="1"/>
</dbReference>
<evidence type="ECO:0000259" key="2">
    <source>
        <dbReference type="Pfam" id="PF00496"/>
    </source>
</evidence>
<dbReference type="GO" id="GO:0043190">
    <property type="term" value="C:ATP-binding cassette (ABC) transporter complex"/>
    <property type="evidence" value="ECO:0007669"/>
    <property type="project" value="InterPro"/>
</dbReference>
<dbReference type="Gene3D" id="3.10.105.10">
    <property type="entry name" value="Dipeptide-binding Protein, Domain 3"/>
    <property type="match status" value="1"/>
</dbReference>
<evidence type="ECO:0000256" key="1">
    <source>
        <dbReference type="SAM" id="MobiDB-lite"/>
    </source>
</evidence>
<dbReference type="GO" id="GO:1904680">
    <property type="term" value="F:peptide transmembrane transporter activity"/>
    <property type="evidence" value="ECO:0007669"/>
    <property type="project" value="TreeGrafter"/>
</dbReference>
<dbReference type="GO" id="GO:0015833">
    <property type="term" value="P:peptide transport"/>
    <property type="evidence" value="ECO:0007669"/>
    <property type="project" value="TreeGrafter"/>
</dbReference>
<proteinExistence type="predicted"/>
<dbReference type="PANTHER" id="PTHR30290:SF62">
    <property type="entry name" value="OLIGOPEPTIDE ABC TRANSPORTER, PERIPLASMIC OLIGOPEPTIDE-BINDING PROTEIN"/>
    <property type="match status" value="1"/>
</dbReference>
<feature type="region of interest" description="Disordered" evidence="1">
    <location>
        <begin position="15"/>
        <end position="55"/>
    </location>
</feature>
<dbReference type="SUPFAM" id="SSF53850">
    <property type="entry name" value="Periplasmic binding protein-like II"/>
    <property type="match status" value="1"/>
</dbReference>
<gene>
    <name evidence="3" type="ORF">SE17_00920</name>
</gene>
<name>A0A0P9FDR0_9CHLR</name>
<accession>A0A0P9FDR0</accession>
<evidence type="ECO:0000313" key="4">
    <source>
        <dbReference type="Proteomes" id="UP000050509"/>
    </source>
</evidence>
<feature type="compositionally biased region" description="Low complexity" evidence="1">
    <location>
        <begin position="20"/>
        <end position="55"/>
    </location>
</feature>
<dbReference type="InterPro" id="IPR000914">
    <property type="entry name" value="SBP_5_dom"/>
</dbReference>
<dbReference type="Proteomes" id="UP000050509">
    <property type="component" value="Unassembled WGS sequence"/>
</dbReference>
<dbReference type="Gene3D" id="3.40.190.10">
    <property type="entry name" value="Periplasmic binding protein-like II"/>
    <property type="match status" value="1"/>
</dbReference>
<keyword evidence="4" id="KW-1185">Reference proteome</keyword>
<dbReference type="EMBL" id="LJCR01000008">
    <property type="protein sequence ID" value="KPV54898.1"/>
    <property type="molecule type" value="Genomic_DNA"/>
</dbReference>
<feature type="domain" description="Solute-binding protein family 5" evidence="2">
    <location>
        <begin position="154"/>
        <end position="558"/>
    </location>
</feature>
<reference evidence="3 4" key="1">
    <citation type="submission" date="2015-09" db="EMBL/GenBank/DDBJ databases">
        <title>Draft genome sequence of Kouleothrix aurantiaca JCM 19913.</title>
        <authorList>
            <person name="Hemp J."/>
        </authorList>
    </citation>
    <scope>NUCLEOTIDE SEQUENCE [LARGE SCALE GENOMIC DNA]</scope>
    <source>
        <strain evidence="3 4">COM-B</strain>
    </source>
</reference>
<organism evidence="3 4">
    <name type="scientific">Kouleothrix aurantiaca</name>
    <dbReference type="NCBI Taxonomy" id="186479"/>
    <lineage>
        <taxon>Bacteria</taxon>
        <taxon>Bacillati</taxon>
        <taxon>Chloroflexota</taxon>
        <taxon>Chloroflexia</taxon>
        <taxon>Chloroflexales</taxon>
        <taxon>Roseiflexineae</taxon>
        <taxon>Roseiflexaceae</taxon>
        <taxon>Kouleothrix</taxon>
    </lineage>
</organism>
<dbReference type="Pfam" id="PF00496">
    <property type="entry name" value="SBP_bac_5"/>
    <property type="match status" value="1"/>
</dbReference>
<evidence type="ECO:0000313" key="3">
    <source>
        <dbReference type="EMBL" id="KPV54898.1"/>
    </source>
</evidence>
<dbReference type="GO" id="GO:0042597">
    <property type="term" value="C:periplasmic space"/>
    <property type="evidence" value="ECO:0007669"/>
    <property type="project" value="UniProtKB-ARBA"/>
</dbReference>
<sequence length="679" mass="75287">MLVITVLAVAACGPAAQPDTSQPTAAPAAGSQATTAPAAGTEATAAPAAGGEATAAPVASTSGEIAAPTTFVEPPFLAERVKAGKLPPIEQRLPKPPFVVGPGVLLQEEYMKWENGEYGGDINLAWQDANGYVNIAGGSTILRSPSQTTAASRPNVVSEFSHSDDYTKYQFKIRPGLKWSDGEPVTTEDIRFTFEDLYLNPDVQRPWPSELYTQGNAQLGPAKLNVVDELTFELTFSQPYGFFIAALNSWIPNYDFLIKPAHYLKQFHTKYAKEADLAAALQKNNETDWVALLAKMDVPHWNTGEDRALGMPTLNAFILTEASETRRVFERNPYYWHVDSAGKQLPYADRIVTTIVVDENAVGNAILAGQVTIAAGNQVALNKMPVYAQNAEQAKQRSFLTGSFNWPVLLFLNRDFQYEDQNSAWQKLMSDPEQRFGKAIAAAINPADINKSIYFDLFGKPVMYEGAYDPNKANQLLDQAGMDKRDSKEHRLGPDGKEFIFRITNHNAAPDWTPVVELLKQQLEAVGIRVDIENVAGTLFDQRKTSNDIMAAVHWNDGSAWATGISEDYLPNHKGPWSPMTWQYFTTNGKQGRKPPADMEEFYKLHTERKKYPPESPEGQKVFQQLMQWMQDHYVMIPTAGARTTPNIVDIRLRNLPNEGAPFDLDTIIGTEGFWFAQQ</sequence>